<dbReference type="RefSeq" id="WP_156915391.1">
    <property type="nucleotide sequence ID" value="NZ_CP104146.1"/>
</dbReference>
<evidence type="ECO:0000313" key="4">
    <source>
        <dbReference type="Proteomes" id="UP001060123"/>
    </source>
</evidence>
<proteinExistence type="predicted"/>
<reference evidence="3" key="1">
    <citation type="submission" date="2022-09" db="EMBL/GenBank/DDBJ databases">
        <title>Australian commercial rhizobial inoculants.</title>
        <authorList>
            <person name="Kohlmeier M.G."/>
            <person name="O'Hara G.W."/>
            <person name="Colombi E."/>
            <person name="Ramsay J.P."/>
            <person name="Terpolilli J."/>
        </authorList>
    </citation>
    <scope>NUCLEOTIDE SEQUENCE</scope>
    <source>
        <strain evidence="3">WSM1592</strain>
        <plasmid evidence="3">pWSM1592_3</plasmid>
    </source>
</reference>
<feature type="domain" description="Tc1-like transposase DDE" evidence="1">
    <location>
        <begin position="191"/>
        <end position="329"/>
    </location>
</feature>
<geneLocation type="plasmid" evidence="3 4">
    <name>pWSM1592_3</name>
</geneLocation>
<keyword evidence="3" id="KW-0614">Plasmid</keyword>
<evidence type="ECO:0000259" key="1">
    <source>
        <dbReference type="Pfam" id="PF13358"/>
    </source>
</evidence>
<dbReference type="Gene3D" id="3.30.420.10">
    <property type="entry name" value="Ribonuclease H-like superfamily/Ribonuclease H"/>
    <property type="match status" value="1"/>
</dbReference>
<dbReference type="SUPFAM" id="SSF46689">
    <property type="entry name" value="Homeodomain-like"/>
    <property type="match status" value="1"/>
</dbReference>
<feature type="domain" description="Winged helix-turn helix" evidence="2">
    <location>
        <begin position="115"/>
        <end position="173"/>
    </location>
</feature>
<dbReference type="Pfam" id="PF13592">
    <property type="entry name" value="HTH_33"/>
    <property type="match status" value="1"/>
</dbReference>
<organism evidence="3 4">
    <name type="scientific">Rhizobium sullae</name>
    <name type="common">Rhizobium hedysari</name>
    <dbReference type="NCBI Taxonomy" id="50338"/>
    <lineage>
        <taxon>Bacteria</taxon>
        <taxon>Pseudomonadati</taxon>
        <taxon>Pseudomonadota</taxon>
        <taxon>Alphaproteobacteria</taxon>
        <taxon>Hyphomicrobiales</taxon>
        <taxon>Rhizobiaceae</taxon>
        <taxon>Rhizobium/Agrobacterium group</taxon>
        <taxon>Rhizobium</taxon>
    </lineage>
</organism>
<protein>
    <submittedName>
        <fullName evidence="3">IS630 family transposase</fullName>
    </submittedName>
</protein>
<keyword evidence="4" id="KW-1185">Reference proteome</keyword>
<dbReference type="Pfam" id="PF13358">
    <property type="entry name" value="DDE_3"/>
    <property type="match status" value="1"/>
</dbReference>
<name>A0ABY5XXY3_RHISU</name>
<dbReference type="InterPro" id="IPR047655">
    <property type="entry name" value="Transpos_IS630-like"/>
</dbReference>
<dbReference type="InterPro" id="IPR036397">
    <property type="entry name" value="RNaseH_sf"/>
</dbReference>
<gene>
    <name evidence="3" type="ORF">N2599_37425</name>
</gene>
<dbReference type="Pfam" id="PF13551">
    <property type="entry name" value="HTH_29"/>
    <property type="match status" value="1"/>
</dbReference>
<dbReference type="InterPro" id="IPR038717">
    <property type="entry name" value="Tc1-like_DDE_dom"/>
</dbReference>
<accession>A0ABY5XXY3</accession>
<dbReference type="NCBIfam" id="NF033545">
    <property type="entry name" value="transpos_IS630"/>
    <property type="match status" value="1"/>
</dbReference>
<dbReference type="InterPro" id="IPR025959">
    <property type="entry name" value="Winged_HTH_dom"/>
</dbReference>
<dbReference type="EMBL" id="CP104146">
    <property type="protein sequence ID" value="UWU19504.1"/>
    <property type="molecule type" value="Genomic_DNA"/>
</dbReference>
<dbReference type="InterPro" id="IPR009057">
    <property type="entry name" value="Homeodomain-like_sf"/>
</dbReference>
<sequence length="359" mass="41187">MAEGDFAMGTALTIRGDYTADDLRRLARQSRDADWSRRLLALSIIYEGGSRSQAASMGGVGLQIVRDWVERFNLHGPDGLKTRKAKGREPLLNDQQRKALVAAVENGPVPYLDGVVRWRLVDLAQWLWQEHRISVSRQTLGRELNALGYRKLTARPKHHAQDPNAIEEFKKTSPPQWEKAAEAAKGKRIEIWFQDEARIGQKNKIARRWAKRGTRPSAPHDQRTKSAYIFGAICPRFGKAAALVMPWCDTHAMNQHLIEISSHVANDAHAILVMDQAGWHLSNKLIVPENITILPLPAKSPELNPIENLWQFMRENWLSNRVFTSYEDIVDHCCDAWRKLQRQPWRIMSIGRRKWTNEF</sequence>
<dbReference type="Proteomes" id="UP001060123">
    <property type="component" value="Plasmid pWSM1592_3"/>
</dbReference>
<evidence type="ECO:0000259" key="2">
    <source>
        <dbReference type="Pfam" id="PF13592"/>
    </source>
</evidence>
<evidence type="ECO:0000313" key="3">
    <source>
        <dbReference type="EMBL" id="UWU19504.1"/>
    </source>
</evidence>